<sequence>MSTKSRYAIVWRVAIIMLIAVFSIAGLTSCGSAATEPTSFSSSGEVNTGNGSGQTTTPNNNPNNNYTLPNDNPSDYYKIRVPFGVGGDGYTNVSYKDTNKLKQLWLDQINRKAENDGKVFAIRNRGNNADPNSFQKTRTHGQFKALDYYYFNENGDIVYKEDNTIIKKFVGAIITEYRDVTIKRGRKYGFYNNLRAIVDISYSKKGIYTVGAIYANTLTTEEAKKKYHWDSTGNNPFKDGVYDFITYRHQVETYHDGWTLRNDWFERQYINPGFIEVLVMYDYSNDDFSGAASVHSYYAYYGERHNHNGFTPENMLYMTNQNVYLGQRPIYTTKQLNHTAVFTDSFRDWCYLFMPGSKN</sequence>
<dbReference type="Proteomes" id="UP000322814">
    <property type="component" value="Unassembled WGS sequence"/>
</dbReference>
<accession>A0A5C8EIQ6</accession>
<dbReference type="PROSITE" id="PS51257">
    <property type="entry name" value="PROKAR_LIPOPROTEIN"/>
    <property type="match status" value="1"/>
</dbReference>
<organism evidence="2 3">
    <name type="scientific">Brachyspira aalborgi</name>
    <dbReference type="NCBI Taxonomy" id="29522"/>
    <lineage>
        <taxon>Bacteria</taxon>
        <taxon>Pseudomonadati</taxon>
        <taxon>Spirochaetota</taxon>
        <taxon>Spirochaetia</taxon>
        <taxon>Brachyspirales</taxon>
        <taxon>Brachyspiraceae</taxon>
        <taxon>Brachyspira</taxon>
    </lineage>
</organism>
<dbReference type="AlphaFoldDB" id="A0A5C8EIQ6"/>
<protein>
    <submittedName>
        <fullName evidence="2">Uncharacterized protein</fullName>
    </submittedName>
</protein>
<evidence type="ECO:0000313" key="3">
    <source>
        <dbReference type="Proteomes" id="UP000322814"/>
    </source>
</evidence>
<proteinExistence type="predicted"/>
<name>A0A5C8EIQ6_9SPIR</name>
<evidence type="ECO:0000256" key="1">
    <source>
        <dbReference type="SAM" id="MobiDB-lite"/>
    </source>
</evidence>
<dbReference type="RefSeq" id="WP_147770568.1">
    <property type="nucleotide sequence ID" value="NZ_SAYB01000003.1"/>
</dbReference>
<feature type="compositionally biased region" description="Low complexity" evidence="1">
    <location>
        <begin position="47"/>
        <end position="72"/>
    </location>
</feature>
<comment type="caution">
    <text evidence="2">The sequence shown here is derived from an EMBL/GenBank/DDBJ whole genome shotgun (WGS) entry which is preliminary data.</text>
</comment>
<evidence type="ECO:0000313" key="2">
    <source>
        <dbReference type="EMBL" id="TXJ37829.1"/>
    </source>
</evidence>
<feature type="compositionally biased region" description="Polar residues" evidence="1">
    <location>
        <begin position="36"/>
        <end position="46"/>
    </location>
</feature>
<gene>
    <name evidence="2" type="ORF">EPJ78_03735</name>
</gene>
<reference evidence="2 3" key="1">
    <citation type="journal article" date="1992" name="Lakartidningen">
        <title>[Penicillin V and not amoxicillin is the first choice preparation in acute otitis].</title>
        <authorList>
            <person name="Kamme C."/>
            <person name="Lundgren K."/>
            <person name="Prellner K."/>
        </authorList>
    </citation>
    <scope>NUCLEOTIDE SEQUENCE [LARGE SCALE GENOMIC DNA]</scope>
    <source>
        <strain evidence="2 3">PC4580III</strain>
    </source>
</reference>
<dbReference type="EMBL" id="SAYB01000003">
    <property type="protein sequence ID" value="TXJ37829.1"/>
    <property type="molecule type" value="Genomic_DNA"/>
</dbReference>
<feature type="region of interest" description="Disordered" evidence="1">
    <location>
        <begin position="36"/>
        <end position="72"/>
    </location>
</feature>